<feature type="transmembrane region" description="Helical" evidence="1">
    <location>
        <begin position="12"/>
        <end position="36"/>
    </location>
</feature>
<comment type="caution">
    <text evidence="3">The sequence shown here is derived from an EMBL/GenBank/DDBJ whole genome shotgun (WGS) entry which is preliminary data.</text>
</comment>
<dbReference type="Gramene" id="FCD_00032275-RA">
    <property type="protein sequence ID" value="FCD_00032275-RA:cds"/>
    <property type="gene ID" value="FCD_00032275"/>
</dbReference>
<evidence type="ECO:0000313" key="3">
    <source>
        <dbReference type="EMBL" id="GMN22365.1"/>
    </source>
</evidence>
<keyword evidence="4" id="KW-1185">Reference proteome</keyword>
<protein>
    <submittedName>
        <fullName evidence="3">Uncharacterized protein</fullName>
    </submittedName>
</protein>
<feature type="transmembrane region" description="Helical" evidence="1">
    <location>
        <begin position="42"/>
        <end position="75"/>
    </location>
</feature>
<dbReference type="PANTHER" id="PTHR33133">
    <property type="entry name" value="OS08G0107100 PROTEIN-RELATED"/>
    <property type="match status" value="1"/>
</dbReference>
<accession>A0AA87Z1R5</accession>
<proteinExistence type="predicted"/>
<sequence>MIGKSWKRAFLTSFYTDFLSLVYIFFVLAIFLSPFVNPRFVALILISLTVFTVASIFYLYYISIVWALALVVSVLEEKCGFEALKEASELLKGLGLKGFLLSLLIESLPSAMMLDNGRE</sequence>
<evidence type="ECO:0000256" key="1">
    <source>
        <dbReference type="SAM" id="Phobius"/>
    </source>
</evidence>
<name>A0AA87Z1R5_FICCA</name>
<keyword evidence="1" id="KW-0472">Membrane</keyword>
<keyword evidence="1" id="KW-0812">Transmembrane</keyword>
<dbReference type="AlphaFoldDB" id="A0AA87Z1R5"/>
<evidence type="ECO:0000313" key="4">
    <source>
        <dbReference type="Proteomes" id="UP001187192"/>
    </source>
</evidence>
<keyword evidence="1" id="KW-1133">Transmembrane helix</keyword>
<dbReference type="EMBL" id="BTGU01009255">
    <property type="protein sequence ID" value="GMN22355.1"/>
    <property type="molecule type" value="Genomic_DNA"/>
</dbReference>
<dbReference type="Proteomes" id="UP001187192">
    <property type="component" value="Unassembled WGS sequence"/>
</dbReference>
<dbReference type="EMBL" id="BTGU01009256">
    <property type="protein sequence ID" value="GMN22365.1"/>
    <property type="molecule type" value="Genomic_DNA"/>
</dbReference>
<reference evidence="3" key="1">
    <citation type="submission" date="2023-07" db="EMBL/GenBank/DDBJ databases">
        <title>draft genome sequence of fig (Ficus carica).</title>
        <authorList>
            <person name="Takahashi T."/>
            <person name="Nishimura K."/>
        </authorList>
    </citation>
    <scope>NUCLEOTIDE SEQUENCE</scope>
</reference>
<evidence type="ECO:0000313" key="2">
    <source>
        <dbReference type="EMBL" id="GMN22355.1"/>
    </source>
</evidence>
<gene>
    <name evidence="2" type="ORF">TIFTF001_051203</name>
    <name evidence="3" type="ORF">TIFTF001_051204</name>
</gene>
<dbReference type="PANTHER" id="PTHR33133:SF1">
    <property type="entry name" value="EXPRESSED PROTEIN-RELATED"/>
    <property type="match status" value="1"/>
</dbReference>
<organism evidence="3 4">
    <name type="scientific">Ficus carica</name>
    <name type="common">Common fig</name>
    <dbReference type="NCBI Taxonomy" id="3494"/>
    <lineage>
        <taxon>Eukaryota</taxon>
        <taxon>Viridiplantae</taxon>
        <taxon>Streptophyta</taxon>
        <taxon>Embryophyta</taxon>
        <taxon>Tracheophyta</taxon>
        <taxon>Spermatophyta</taxon>
        <taxon>Magnoliopsida</taxon>
        <taxon>eudicotyledons</taxon>
        <taxon>Gunneridae</taxon>
        <taxon>Pentapetalae</taxon>
        <taxon>rosids</taxon>
        <taxon>fabids</taxon>
        <taxon>Rosales</taxon>
        <taxon>Moraceae</taxon>
        <taxon>Ficeae</taxon>
        <taxon>Ficus</taxon>
    </lineage>
</organism>